<name>C8NIK6_9LACT</name>
<gene>
    <name evidence="1" type="ORF">HMPREF0444_1751</name>
</gene>
<evidence type="ECO:0000313" key="1">
    <source>
        <dbReference type="EMBL" id="EEW36403.1"/>
    </source>
</evidence>
<protein>
    <submittedName>
        <fullName evidence="1">Uncharacterized protein</fullName>
    </submittedName>
</protein>
<accession>C8NIK6</accession>
<dbReference type="Proteomes" id="UP000005926">
    <property type="component" value="Unassembled WGS sequence"/>
</dbReference>
<dbReference type="AlphaFoldDB" id="C8NIK6"/>
<dbReference type="EMBL" id="ACKZ01000029">
    <property type="protein sequence ID" value="EEW36403.1"/>
    <property type="molecule type" value="Genomic_DNA"/>
</dbReference>
<dbReference type="HOGENOM" id="CLU_3153366_0_0_9"/>
<proteinExistence type="predicted"/>
<reference evidence="1 2" key="1">
    <citation type="submission" date="2009-08" db="EMBL/GenBank/DDBJ databases">
        <authorList>
            <person name="Muzny D."/>
            <person name="Qin X."/>
            <person name="Deng J."/>
            <person name="Jiang H."/>
            <person name="Liu Y."/>
            <person name="Qu J."/>
            <person name="Song X.-Z."/>
            <person name="Zhang L."/>
            <person name="Thornton R."/>
            <person name="Coyle M."/>
            <person name="Francisco L."/>
            <person name="Jackson L."/>
            <person name="Javaid M."/>
            <person name="Korchina V."/>
            <person name="Kovar C."/>
            <person name="Mata R."/>
            <person name="Mathew T."/>
            <person name="Ngo R."/>
            <person name="Nguyen L."/>
            <person name="Nguyen N."/>
            <person name="Okwuonu G."/>
            <person name="Ongeri F."/>
            <person name="Pham C."/>
            <person name="Simmons D."/>
            <person name="Wilczek-Boney K."/>
            <person name="Hale W."/>
            <person name="Jakkamsetti A."/>
            <person name="Pham P."/>
            <person name="Ruth R."/>
            <person name="San Lucas F."/>
            <person name="Warren J."/>
            <person name="Zhang J."/>
            <person name="Zhao Z."/>
            <person name="Zhou C."/>
            <person name="Zhu D."/>
            <person name="Lee S."/>
            <person name="Bess C."/>
            <person name="Blankenburg K."/>
            <person name="Forbes L."/>
            <person name="Fu Q."/>
            <person name="Gubbala S."/>
            <person name="Hirani K."/>
            <person name="Jayaseelan J.C."/>
            <person name="Lara F."/>
            <person name="Munidasa M."/>
            <person name="Palculict T."/>
            <person name="Patil S."/>
            <person name="Pu L.-L."/>
            <person name="Saada N."/>
            <person name="Tang L."/>
            <person name="Weissenberger G."/>
            <person name="Zhu Y."/>
            <person name="Hemphill L."/>
            <person name="Shang Y."/>
            <person name="Youmans B."/>
            <person name="Ayvaz T."/>
            <person name="Ross M."/>
            <person name="Santibanez J."/>
            <person name="Aqrawi P."/>
            <person name="Gross S."/>
            <person name="Joshi V."/>
            <person name="Fowler G."/>
            <person name="Nazareth L."/>
            <person name="Reid J."/>
            <person name="Worley K."/>
            <person name="Petrosino J."/>
            <person name="Highlander S."/>
            <person name="Gibbs R."/>
        </authorList>
    </citation>
    <scope>NUCLEOTIDE SEQUENCE [LARGE SCALE GENOMIC DNA]</scope>
    <source>
        <strain evidence="1 2">ATCC 49175</strain>
    </source>
</reference>
<evidence type="ECO:0000313" key="2">
    <source>
        <dbReference type="Proteomes" id="UP000005926"/>
    </source>
</evidence>
<comment type="caution">
    <text evidence="1">The sequence shown here is derived from an EMBL/GenBank/DDBJ whole genome shotgun (WGS) entry which is preliminary data.</text>
</comment>
<organism evidence="1 2">
    <name type="scientific">Granulicatella adiacens ATCC 49175</name>
    <dbReference type="NCBI Taxonomy" id="638301"/>
    <lineage>
        <taxon>Bacteria</taxon>
        <taxon>Bacillati</taxon>
        <taxon>Bacillota</taxon>
        <taxon>Bacilli</taxon>
        <taxon>Lactobacillales</taxon>
        <taxon>Carnobacteriaceae</taxon>
        <taxon>Granulicatella</taxon>
    </lineage>
</organism>
<keyword evidence="2" id="KW-1185">Reference proteome</keyword>
<sequence length="48" mass="5375">MCAFHHIRQTGILFESQGGERMLCVLFTTNDKGVVFLKERGIGQGVCF</sequence>